<keyword evidence="3" id="KW-1185">Reference proteome</keyword>
<protein>
    <submittedName>
        <fullName evidence="2">PIN domain-containing protein</fullName>
    </submittedName>
</protein>
<dbReference type="Pfam" id="PF13470">
    <property type="entry name" value="PIN_3"/>
    <property type="match status" value="1"/>
</dbReference>
<organism evidence="2 3">
    <name type="scientific">Pinibacter aurantiacus</name>
    <dbReference type="NCBI Taxonomy" id="2851599"/>
    <lineage>
        <taxon>Bacteria</taxon>
        <taxon>Pseudomonadati</taxon>
        <taxon>Bacteroidota</taxon>
        <taxon>Chitinophagia</taxon>
        <taxon>Chitinophagales</taxon>
        <taxon>Chitinophagaceae</taxon>
        <taxon>Pinibacter</taxon>
    </lineage>
</organism>
<dbReference type="InterPro" id="IPR002716">
    <property type="entry name" value="PIN_dom"/>
</dbReference>
<dbReference type="CDD" id="cd09854">
    <property type="entry name" value="PIN_VapC-like"/>
    <property type="match status" value="1"/>
</dbReference>
<reference evidence="2" key="1">
    <citation type="submission" date="2021-06" db="EMBL/GenBank/DDBJ databases">
        <authorList>
            <person name="Huq M.A."/>
        </authorList>
    </citation>
    <scope>NUCLEOTIDE SEQUENCE</scope>
    <source>
        <strain evidence="2">MAH-26</strain>
    </source>
</reference>
<dbReference type="Proteomes" id="UP000812270">
    <property type="component" value="Unassembled WGS sequence"/>
</dbReference>
<comment type="caution">
    <text evidence="2">The sequence shown here is derived from an EMBL/GenBank/DDBJ whole genome shotgun (WGS) entry which is preliminary data.</text>
</comment>
<dbReference type="RefSeq" id="WP_217793790.1">
    <property type="nucleotide sequence ID" value="NZ_JAHSPG010000015.1"/>
</dbReference>
<dbReference type="AlphaFoldDB" id="A0A9E2SBL2"/>
<evidence type="ECO:0000259" key="1">
    <source>
        <dbReference type="Pfam" id="PF13470"/>
    </source>
</evidence>
<evidence type="ECO:0000313" key="2">
    <source>
        <dbReference type="EMBL" id="MBV4359531.1"/>
    </source>
</evidence>
<sequence length="139" mass="15991">MGSKIFLDANILLDFFLQRPGHEKIKEIFELIEDEKVQAFITPTIIHIAGYFLVKEYGKKEARNLLITLLTNVQAIDAPHEITLLALNSKIDDIEDALQYYASIHNEINYFISRDKRLKKEAIAALPVLTPDEFITEFL</sequence>
<accession>A0A9E2SBL2</accession>
<evidence type="ECO:0000313" key="3">
    <source>
        <dbReference type="Proteomes" id="UP000812270"/>
    </source>
</evidence>
<feature type="domain" description="PIN" evidence="1">
    <location>
        <begin position="4"/>
        <end position="117"/>
    </location>
</feature>
<gene>
    <name evidence="2" type="ORF">KTO63_20340</name>
</gene>
<proteinExistence type="predicted"/>
<dbReference type="EMBL" id="JAHSPG010000015">
    <property type="protein sequence ID" value="MBV4359531.1"/>
    <property type="molecule type" value="Genomic_DNA"/>
</dbReference>
<name>A0A9E2SBL2_9BACT</name>